<dbReference type="EMBL" id="QRVK01000004">
    <property type="protein sequence ID" value="RGS43739.1"/>
    <property type="molecule type" value="Genomic_DNA"/>
</dbReference>
<reference evidence="1 2" key="1">
    <citation type="submission" date="2018-08" db="EMBL/GenBank/DDBJ databases">
        <title>A genome reference for cultivated species of the human gut microbiota.</title>
        <authorList>
            <person name="Zou Y."/>
            <person name="Xue W."/>
            <person name="Luo G."/>
        </authorList>
    </citation>
    <scope>NUCLEOTIDE SEQUENCE [LARGE SCALE GENOMIC DNA]</scope>
    <source>
        <strain evidence="1 2">AF22-21</strain>
    </source>
</reference>
<dbReference type="SUPFAM" id="SSF48452">
    <property type="entry name" value="TPR-like"/>
    <property type="match status" value="1"/>
</dbReference>
<comment type="caution">
    <text evidence="1">The sequence shown here is derived from an EMBL/GenBank/DDBJ whole genome shotgun (WGS) entry which is preliminary data.</text>
</comment>
<gene>
    <name evidence="1" type="ORF">DWX94_02810</name>
</gene>
<organism evidence="1 2">
    <name type="scientific">Coprococcus eutactus</name>
    <dbReference type="NCBI Taxonomy" id="33043"/>
    <lineage>
        <taxon>Bacteria</taxon>
        <taxon>Bacillati</taxon>
        <taxon>Bacillota</taxon>
        <taxon>Clostridia</taxon>
        <taxon>Lachnospirales</taxon>
        <taxon>Lachnospiraceae</taxon>
        <taxon>Coprococcus</taxon>
    </lineage>
</organism>
<dbReference type="OrthoDB" id="1895216at2"/>
<accession>A0A412IUI7</accession>
<dbReference type="AlphaFoldDB" id="A0A412IUI7"/>
<evidence type="ECO:0000313" key="1">
    <source>
        <dbReference type="EMBL" id="RGS43739.1"/>
    </source>
</evidence>
<dbReference type="InterPro" id="IPR011990">
    <property type="entry name" value="TPR-like_helical_dom_sf"/>
</dbReference>
<evidence type="ECO:0008006" key="3">
    <source>
        <dbReference type="Google" id="ProtNLM"/>
    </source>
</evidence>
<dbReference type="Proteomes" id="UP000283295">
    <property type="component" value="Unassembled WGS sequence"/>
</dbReference>
<name>A0A412IUI7_9FIRM</name>
<dbReference type="Gene3D" id="1.25.40.10">
    <property type="entry name" value="Tetratricopeptide repeat domain"/>
    <property type="match status" value="1"/>
</dbReference>
<protein>
    <recommendedName>
        <fullName evidence="3">Tetratricopeptide repeat protein</fullName>
    </recommendedName>
</protein>
<evidence type="ECO:0000313" key="2">
    <source>
        <dbReference type="Proteomes" id="UP000283295"/>
    </source>
</evidence>
<sequence length="278" mass="32625">MSGIIICKTKTADNPYTFLNTKMSVYTYEELCYYIFNNMVLVGKDDLTDRLTAWLRDEIEMYDLADKVDALNQKNAYIQDVMVEILTFGEFYGTEDIKEFLGECKRIRTLKPYELDKRRADSYMMYKHYIKADAIYDEIIEYKESHDEYDEFLGNVYHNKGVALAGNLQLEEAKECFIRAFSLNKNNESLIEYFCVMAVTVDTATLQREIRKRGMPAGFLDDLMSEIADSKEDVHEMSIYNKVQKAVYNRMHGDIEDYDRRMDSLLSTLKDQFRNQIG</sequence>
<proteinExistence type="predicted"/>